<dbReference type="InterPro" id="IPR003423">
    <property type="entry name" value="OMP_efflux"/>
</dbReference>
<comment type="subcellular location">
    <subcellularLocation>
        <location evidence="2">Cell outer membrane</location>
        <topology evidence="2">Peripheral membrane protein</topology>
    </subcellularLocation>
</comment>
<dbReference type="SUPFAM" id="SSF56954">
    <property type="entry name" value="Outer membrane efflux proteins (OEP)"/>
    <property type="match status" value="1"/>
</dbReference>
<dbReference type="STRING" id="1760988.SAMN02949497_2422"/>
<sequence length="485" mass="51918">MVFGIAALAATIGLAGCSHPAYPPEIAHVLAPELAAPATRHADWRPVPSPAPQPAASGVEVAAKAWIEPRKEYKLSDLVDLGLRANPATRAAWEQARAAAAGLGIAESVWLPVLTAKANAGYGQQTEAVFLFRGFTSTPSLGLSWMLFDQSRPAKIDQATQQLLATNFSFNRVHQKVVYDIQKSFFAHNAALAQVQAAEATVRQTGMNAASVRAQLERGLATRPDLLLAEQDKAQADYELQAALGKVSDTRAELAESLGLTPDIELKMAGIDSLPVPGAIEANADELIDQALGQRPDLAARLAELRAKEADIKKAEAAFLPTVSLNAKAGASVFDYRYLSGPAPLPNDIRAGYLDYGAGLAFEWNLFEGWASTNAVRQATARRDAARAEFDALKLQIVKEVWKSYANVKTALRKREFAMALLKAAEKSYEALGESYANGLSTAIDLLTAERNLAHARSTEIESRANLLNAVATLVYATGSSDEPS</sequence>
<proteinExistence type="inferred from homology"/>
<dbReference type="PANTHER" id="PTHR30203">
    <property type="entry name" value="OUTER MEMBRANE CATION EFFLUX PROTEIN"/>
    <property type="match status" value="1"/>
</dbReference>
<dbReference type="EMBL" id="FXAM01000001">
    <property type="protein sequence ID" value="SMF95078.1"/>
    <property type="molecule type" value="Genomic_DNA"/>
</dbReference>
<evidence type="ECO:0000313" key="3">
    <source>
        <dbReference type="EMBL" id="SMF95078.1"/>
    </source>
</evidence>
<keyword evidence="4" id="KW-1185">Reference proteome</keyword>
<organism evidence="3 4">
    <name type="scientific">Methylomagnum ishizawai</name>
    <dbReference type="NCBI Taxonomy" id="1760988"/>
    <lineage>
        <taxon>Bacteria</taxon>
        <taxon>Pseudomonadati</taxon>
        <taxon>Pseudomonadota</taxon>
        <taxon>Gammaproteobacteria</taxon>
        <taxon>Methylococcales</taxon>
        <taxon>Methylococcaceae</taxon>
        <taxon>Methylomagnum</taxon>
    </lineage>
</organism>
<keyword evidence="2" id="KW-0998">Cell outer membrane</keyword>
<gene>
    <name evidence="3" type="ORF">SAMN02949497_2422</name>
</gene>
<dbReference type="Proteomes" id="UP000192923">
    <property type="component" value="Unassembled WGS sequence"/>
</dbReference>
<dbReference type="GO" id="GO:0031640">
    <property type="term" value="P:killing of cells of another organism"/>
    <property type="evidence" value="ECO:0007669"/>
    <property type="project" value="UniProtKB-KW"/>
</dbReference>
<comment type="similarity">
    <text evidence="1 2">Belongs to the outer membrane factor (OMF) (TC 1.B.17) family.</text>
</comment>
<dbReference type="Pfam" id="PF02321">
    <property type="entry name" value="OEP"/>
    <property type="match status" value="2"/>
</dbReference>
<dbReference type="InterPro" id="IPR028351">
    <property type="entry name" value="CyaE"/>
</dbReference>
<accession>A0A1Y6CWP1</accession>
<reference evidence="3 4" key="1">
    <citation type="submission" date="2016-12" db="EMBL/GenBank/DDBJ databases">
        <authorList>
            <person name="Song W.-J."/>
            <person name="Kurnit D.M."/>
        </authorList>
    </citation>
    <scope>NUCLEOTIDE SEQUENCE [LARGE SCALE GENOMIC DNA]</scope>
    <source>
        <strain evidence="3 4">175</strain>
    </source>
</reference>
<evidence type="ECO:0000256" key="2">
    <source>
        <dbReference type="PIRNR" id="PIRNR001892"/>
    </source>
</evidence>
<evidence type="ECO:0000313" key="4">
    <source>
        <dbReference type="Proteomes" id="UP000192923"/>
    </source>
</evidence>
<dbReference type="PIRSF" id="PIRSF001892">
    <property type="entry name" value="CyaE"/>
    <property type="match status" value="1"/>
</dbReference>
<keyword evidence="2" id="KW-0813">Transport</keyword>
<dbReference type="InterPro" id="IPR010131">
    <property type="entry name" value="MdtP/NodT-like"/>
</dbReference>
<dbReference type="AlphaFoldDB" id="A0A1Y6CWP1"/>
<keyword evidence="2" id="KW-0472">Membrane</keyword>
<name>A0A1Y6CWP1_9GAMM</name>
<dbReference type="GO" id="GO:0015562">
    <property type="term" value="F:efflux transmembrane transporter activity"/>
    <property type="evidence" value="ECO:0007669"/>
    <property type="project" value="InterPro"/>
</dbReference>
<keyword evidence="2" id="KW-0204">Cytolysis</keyword>
<comment type="function">
    <text evidence="2">CyaE is necessary for transport of calmodulin-sensitive adenylate cyclase-hemolysin (cyclolysin).</text>
</comment>
<evidence type="ECO:0000256" key="1">
    <source>
        <dbReference type="ARBA" id="ARBA00007613"/>
    </source>
</evidence>
<dbReference type="Gene3D" id="1.20.1600.10">
    <property type="entry name" value="Outer membrane efflux proteins (OEP)"/>
    <property type="match status" value="1"/>
</dbReference>
<keyword evidence="2" id="KW-0354">Hemolysis</keyword>
<protein>
    <recommendedName>
        <fullName evidence="2">Protein CyaE</fullName>
    </recommendedName>
</protein>
<dbReference type="PANTHER" id="PTHR30203:SF29">
    <property type="entry name" value="PROTEIN CYAE"/>
    <property type="match status" value="1"/>
</dbReference>
<dbReference type="GO" id="GO:0009279">
    <property type="term" value="C:cell outer membrane"/>
    <property type="evidence" value="ECO:0007669"/>
    <property type="project" value="UniProtKB-SubCell"/>
</dbReference>